<evidence type="ECO:0000313" key="3">
    <source>
        <dbReference type="Proteomes" id="UP001057580"/>
    </source>
</evidence>
<reference evidence="2" key="1">
    <citation type="submission" date="2022-09" db="EMBL/GenBank/DDBJ databases">
        <title>Diverse halophilic archaea isolated from saline environments.</title>
        <authorList>
            <person name="Cui H.-L."/>
        </authorList>
    </citation>
    <scope>NUCLEOTIDE SEQUENCE</scope>
    <source>
        <strain evidence="2">ZS-35-S2</strain>
    </source>
</reference>
<dbReference type="GeneID" id="74944571"/>
<dbReference type="AlphaFoldDB" id="A0A9E7R255"/>
<dbReference type="Gene3D" id="3.90.25.10">
    <property type="entry name" value="UDP-galactose 4-epimerase, domain 1"/>
    <property type="match status" value="1"/>
</dbReference>
<organism evidence="2 3">
    <name type="scientific">Salinirubellus salinus</name>
    <dbReference type="NCBI Taxonomy" id="1364945"/>
    <lineage>
        <taxon>Archaea</taxon>
        <taxon>Methanobacteriati</taxon>
        <taxon>Methanobacteriota</taxon>
        <taxon>Stenosarchaea group</taxon>
        <taxon>Halobacteria</taxon>
        <taxon>Halobacteriales</taxon>
        <taxon>Natronomonadaceae</taxon>
        <taxon>Salinirubellus</taxon>
    </lineage>
</organism>
<name>A0A9E7R255_9EURY</name>
<dbReference type="Proteomes" id="UP001057580">
    <property type="component" value="Chromosome"/>
</dbReference>
<dbReference type="PANTHER" id="PTHR43162">
    <property type="match status" value="1"/>
</dbReference>
<keyword evidence="3" id="KW-1185">Reference proteome</keyword>
<dbReference type="RefSeq" id="WP_260593200.1">
    <property type="nucleotide sequence ID" value="NZ_CP104003.1"/>
</dbReference>
<evidence type="ECO:0000313" key="2">
    <source>
        <dbReference type="EMBL" id="UWM54206.1"/>
    </source>
</evidence>
<dbReference type="KEGG" id="ssai:N0B31_19075"/>
<dbReference type="InterPro" id="IPR051604">
    <property type="entry name" value="Ergot_Alk_Oxidoreductase"/>
</dbReference>
<dbReference type="InterPro" id="IPR016040">
    <property type="entry name" value="NAD(P)-bd_dom"/>
</dbReference>
<feature type="domain" description="NAD(P)-binding" evidence="1">
    <location>
        <begin position="9"/>
        <end position="176"/>
    </location>
</feature>
<dbReference type="EMBL" id="CP104003">
    <property type="protein sequence ID" value="UWM54206.1"/>
    <property type="molecule type" value="Genomic_DNA"/>
</dbReference>
<accession>A0A9E7R255</accession>
<dbReference type="SUPFAM" id="SSF51735">
    <property type="entry name" value="NAD(P)-binding Rossmann-fold domains"/>
    <property type="match status" value="1"/>
</dbReference>
<dbReference type="Pfam" id="PF13460">
    <property type="entry name" value="NAD_binding_10"/>
    <property type="match status" value="1"/>
</dbReference>
<gene>
    <name evidence="2" type="ORF">N0B31_19075</name>
</gene>
<proteinExistence type="predicted"/>
<protein>
    <submittedName>
        <fullName evidence="2">NAD(P)H-binding protein</fullName>
    </submittedName>
</protein>
<sequence length="288" mass="30909">MSRRVLVTGATGTTGGAVVGELAGDADVEVRAAVRDPTTYDGPATPVRFDFTDPATHDAFDGVDAVYLVRPPALGRVERDVFPAIDAMERAGVERVVLLSVLGAERNPLLPHRRLERRLERSPLSWTFLRAAYFAQNLETTHREELRRGELFVPAGGGRVGVVDARDVAAVAALALRGGHGGRAYDLTGPEALTFGELAATLDAHLDHPVTYAAPGLLRFAGRSLREGTPPAQVAVMAGLYTIARLGLSARTTDTVEAVLGRPPRSFAAYVADRRAVWTRRDREPVTA</sequence>
<dbReference type="Gene3D" id="3.40.50.720">
    <property type="entry name" value="NAD(P)-binding Rossmann-like Domain"/>
    <property type="match status" value="1"/>
</dbReference>
<dbReference type="PANTHER" id="PTHR43162:SF1">
    <property type="entry name" value="PRESTALK A DIFFERENTIATION PROTEIN A"/>
    <property type="match status" value="1"/>
</dbReference>
<evidence type="ECO:0000259" key="1">
    <source>
        <dbReference type="Pfam" id="PF13460"/>
    </source>
</evidence>
<dbReference type="InterPro" id="IPR036291">
    <property type="entry name" value="NAD(P)-bd_dom_sf"/>
</dbReference>